<dbReference type="InterPro" id="IPR050750">
    <property type="entry name" value="C5-MTase"/>
</dbReference>
<dbReference type="EMBL" id="BMFJ01000002">
    <property type="protein sequence ID" value="GGE39006.1"/>
    <property type="molecule type" value="Genomic_DNA"/>
</dbReference>
<dbReference type="PANTHER" id="PTHR46098:SF1">
    <property type="entry name" value="TRNA (CYTOSINE(38)-C(5))-METHYLTRANSFERASE"/>
    <property type="match status" value="1"/>
</dbReference>
<comment type="caution">
    <text evidence="8">The sequence shown here is derived from an EMBL/GenBank/DDBJ whole genome shotgun (WGS) entry which is preliminary data.</text>
</comment>
<proteinExistence type="inferred from homology"/>
<reference evidence="9" key="1">
    <citation type="journal article" date="2019" name="Int. J. Syst. Evol. Microbiol.">
        <title>The Global Catalogue of Microorganisms (GCM) 10K type strain sequencing project: providing services to taxonomists for standard genome sequencing and annotation.</title>
        <authorList>
            <consortium name="The Broad Institute Genomics Platform"/>
            <consortium name="The Broad Institute Genome Sequencing Center for Infectious Disease"/>
            <person name="Wu L."/>
            <person name="Ma J."/>
        </authorList>
    </citation>
    <scope>NUCLEOTIDE SEQUENCE [LARGE SCALE GENOMIC DNA]</scope>
    <source>
        <strain evidence="9">CGMCC 1.12664</strain>
    </source>
</reference>
<dbReference type="AlphaFoldDB" id="A0A917EI80"/>
<evidence type="ECO:0000313" key="9">
    <source>
        <dbReference type="Proteomes" id="UP000612855"/>
    </source>
</evidence>
<dbReference type="SUPFAM" id="SSF53335">
    <property type="entry name" value="S-adenosyl-L-methionine-dependent methyltransferases"/>
    <property type="match status" value="1"/>
</dbReference>
<dbReference type="GO" id="GO:0032259">
    <property type="term" value="P:methylation"/>
    <property type="evidence" value="ECO:0007669"/>
    <property type="project" value="UniProtKB-KW"/>
</dbReference>
<sequence>MGTSEEAFHFVDLFAGLGGFHVALEELDGRGVFAAEREPKLKALYKVNFGVDAWGDLNELSSDEIIALNVPDHHVLTAGFPCQPFSKAGDQLGFKDTNQGNLFFKVHDILRVKRPLNFILISPT</sequence>
<dbReference type="Gene3D" id="3.40.50.150">
    <property type="entry name" value="Vaccinia Virus protein VP39"/>
    <property type="match status" value="1"/>
</dbReference>
<comment type="catalytic activity">
    <reaction evidence="6">
        <text>a 2'-deoxycytidine in DNA + S-adenosyl-L-methionine = a 5-methyl-2'-deoxycytidine in DNA + S-adenosyl-L-homocysteine + H(+)</text>
        <dbReference type="Rhea" id="RHEA:13681"/>
        <dbReference type="Rhea" id="RHEA-COMP:11369"/>
        <dbReference type="Rhea" id="RHEA-COMP:11370"/>
        <dbReference type="ChEBI" id="CHEBI:15378"/>
        <dbReference type="ChEBI" id="CHEBI:57856"/>
        <dbReference type="ChEBI" id="CHEBI:59789"/>
        <dbReference type="ChEBI" id="CHEBI:85452"/>
        <dbReference type="ChEBI" id="CHEBI:85454"/>
        <dbReference type="EC" id="2.1.1.37"/>
    </reaction>
</comment>
<evidence type="ECO:0000256" key="7">
    <source>
        <dbReference type="PROSITE-ProRule" id="PRU01016"/>
    </source>
</evidence>
<organism evidence="8 9">
    <name type="scientific">Primorskyibacter flagellatus</name>
    <dbReference type="NCBI Taxonomy" id="1387277"/>
    <lineage>
        <taxon>Bacteria</taxon>
        <taxon>Pseudomonadati</taxon>
        <taxon>Pseudomonadota</taxon>
        <taxon>Alphaproteobacteria</taxon>
        <taxon>Rhodobacterales</taxon>
        <taxon>Roseobacteraceae</taxon>
        <taxon>Primorskyibacter</taxon>
    </lineage>
</organism>
<evidence type="ECO:0000256" key="6">
    <source>
        <dbReference type="ARBA" id="ARBA00047422"/>
    </source>
</evidence>
<dbReference type="Pfam" id="PF00145">
    <property type="entry name" value="DNA_methylase"/>
    <property type="match status" value="1"/>
</dbReference>
<keyword evidence="5" id="KW-0680">Restriction system</keyword>
<dbReference type="GO" id="GO:0009307">
    <property type="term" value="P:DNA restriction-modification system"/>
    <property type="evidence" value="ECO:0007669"/>
    <property type="project" value="UniProtKB-KW"/>
</dbReference>
<evidence type="ECO:0000256" key="5">
    <source>
        <dbReference type="ARBA" id="ARBA00022747"/>
    </source>
</evidence>
<keyword evidence="3 7" id="KW-0808">Transferase</keyword>
<evidence type="ECO:0000256" key="3">
    <source>
        <dbReference type="ARBA" id="ARBA00022679"/>
    </source>
</evidence>
<keyword evidence="9" id="KW-1185">Reference proteome</keyword>
<accession>A0A917EI80</accession>
<dbReference type="PROSITE" id="PS51679">
    <property type="entry name" value="SAM_MT_C5"/>
    <property type="match status" value="1"/>
</dbReference>
<dbReference type="GO" id="GO:0003886">
    <property type="term" value="F:DNA (cytosine-5-)-methyltransferase activity"/>
    <property type="evidence" value="ECO:0007669"/>
    <property type="project" value="UniProtKB-EC"/>
</dbReference>
<keyword evidence="4 7" id="KW-0949">S-adenosyl-L-methionine</keyword>
<evidence type="ECO:0000313" key="8">
    <source>
        <dbReference type="EMBL" id="GGE39006.1"/>
    </source>
</evidence>
<feature type="active site" evidence="7">
    <location>
        <position position="82"/>
    </location>
</feature>
<dbReference type="PANTHER" id="PTHR46098">
    <property type="entry name" value="TRNA (CYTOSINE(38)-C(5))-METHYLTRANSFERASE"/>
    <property type="match status" value="1"/>
</dbReference>
<comment type="similarity">
    <text evidence="7">Belongs to the class I-like SAM-binding methyltransferase superfamily. C5-methyltransferase family.</text>
</comment>
<dbReference type="Proteomes" id="UP000612855">
    <property type="component" value="Unassembled WGS sequence"/>
</dbReference>
<protein>
    <recommendedName>
        <fullName evidence="1">DNA (cytosine-5-)-methyltransferase</fullName>
        <ecNumber evidence="1">2.1.1.37</ecNumber>
    </recommendedName>
</protein>
<evidence type="ECO:0000256" key="1">
    <source>
        <dbReference type="ARBA" id="ARBA00011975"/>
    </source>
</evidence>
<dbReference type="InterPro" id="IPR001525">
    <property type="entry name" value="C5_MeTfrase"/>
</dbReference>
<dbReference type="EC" id="2.1.1.37" evidence="1"/>
<dbReference type="InterPro" id="IPR029063">
    <property type="entry name" value="SAM-dependent_MTases_sf"/>
</dbReference>
<evidence type="ECO:0000256" key="2">
    <source>
        <dbReference type="ARBA" id="ARBA00022603"/>
    </source>
</evidence>
<name>A0A917EI80_9RHOB</name>
<keyword evidence="2 7" id="KW-0489">Methyltransferase</keyword>
<dbReference type="RefSeq" id="WP_188478467.1">
    <property type="nucleotide sequence ID" value="NZ_BMFJ01000002.1"/>
</dbReference>
<evidence type="ECO:0000256" key="4">
    <source>
        <dbReference type="ARBA" id="ARBA00022691"/>
    </source>
</evidence>
<gene>
    <name evidence="8" type="ORF">GCM10011360_28360</name>
</gene>
<dbReference type="NCBIfam" id="TIGR00675">
    <property type="entry name" value="dcm"/>
    <property type="match status" value="1"/>
</dbReference>